<dbReference type="GO" id="GO:0016301">
    <property type="term" value="F:kinase activity"/>
    <property type="evidence" value="ECO:0007669"/>
    <property type="project" value="UniProtKB-UniRule"/>
</dbReference>
<keyword evidence="3" id="KW-1185">Reference proteome</keyword>
<evidence type="ECO:0000313" key="2">
    <source>
        <dbReference type="EMBL" id="QIS12321.1"/>
    </source>
</evidence>
<keyword evidence="1 2" id="KW-0808">Transferase</keyword>
<dbReference type="Gene3D" id="3.30.200.20">
    <property type="entry name" value="Phosphorylase Kinase, domain 1"/>
    <property type="match status" value="1"/>
</dbReference>
<dbReference type="InterPro" id="IPR016477">
    <property type="entry name" value="Fructo-/Ketosamine-3-kinase"/>
</dbReference>
<comment type="similarity">
    <text evidence="1">Belongs to the fructosamine kinase family.</text>
</comment>
<dbReference type="Proteomes" id="UP000503540">
    <property type="component" value="Chromosome"/>
</dbReference>
<dbReference type="PANTHER" id="PTHR12149:SF8">
    <property type="entry name" value="PROTEIN-RIBULOSAMINE 3-KINASE"/>
    <property type="match status" value="1"/>
</dbReference>
<dbReference type="Gene3D" id="1.20.1270.240">
    <property type="match status" value="1"/>
</dbReference>
<reference evidence="2 3" key="1">
    <citation type="journal article" date="2019" name="ACS Chem. Biol.">
        <title>Identification and Mobilization of a Cryptic Antibiotic Biosynthesis Gene Locus from a Human-Pathogenic Nocardia Isolate.</title>
        <authorList>
            <person name="Herisse M."/>
            <person name="Ishida K."/>
            <person name="Porter J.L."/>
            <person name="Howden B."/>
            <person name="Hertweck C."/>
            <person name="Stinear T.P."/>
            <person name="Pidot S.J."/>
        </authorList>
    </citation>
    <scope>NUCLEOTIDE SEQUENCE [LARGE SCALE GENOMIC DNA]</scope>
    <source>
        <strain evidence="2 3">AUSMDU00012717</strain>
    </source>
</reference>
<dbReference type="PIRSF" id="PIRSF006221">
    <property type="entry name" value="Ketosamine-3-kinase"/>
    <property type="match status" value="1"/>
</dbReference>
<dbReference type="AlphaFoldDB" id="A0A6G9YGH5"/>
<dbReference type="Pfam" id="PF03881">
    <property type="entry name" value="Fructosamin_kin"/>
    <property type="match status" value="1"/>
</dbReference>
<accession>A0A6G9YGH5</accession>
<evidence type="ECO:0000256" key="1">
    <source>
        <dbReference type="PIRNR" id="PIRNR006221"/>
    </source>
</evidence>
<organism evidence="2 3">
    <name type="scientific">Nocardia arthritidis</name>
    <dbReference type="NCBI Taxonomy" id="228602"/>
    <lineage>
        <taxon>Bacteria</taxon>
        <taxon>Bacillati</taxon>
        <taxon>Actinomycetota</taxon>
        <taxon>Actinomycetes</taxon>
        <taxon>Mycobacteriales</taxon>
        <taxon>Nocardiaceae</taxon>
        <taxon>Nocardia</taxon>
    </lineage>
</organism>
<protein>
    <submittedName>
        <fullName evidence="2">Phosphotransferase</fullName>
    </submittedName>
</protein>
<gene>
    <name evidence="2" type="ORF">F5544_22295</name>
</gene>
<sequence length="291" mass="31357">MARMALEGGGAMDHATHIAKLLGVPVRTLTGLGASHAWTLFRAELSDGRMVFVKASDDAGVFAAEAAGLRWLAEGSAELVPEVLGVDASMLVLPWLPEVAPTPAAATRFGRELAALHANSPDSYGAPWPGWIAELPLDNTPSAGPWGRWYAEYRLAPYLPRAATHLGVDGVRLLERVIDRIDVIAGPPEPPARIHGDLWSGNLRWTPDRVVLIDPAAHGGHRETDLAMLALFGAPHLDRILSAYNEVHPLADGWRTRVPLHQLHHLLVHVVLFGPGYRRQTLAAAEAALAV</sequence>
<dbReference type="Gene3D" id="1.10.510.10">
    <property type="entry name" value="Transferase(Phosphotransferase) domain 1"/>
    <property type="match status" value="1"/>
</dbReference>
<dbReference type="SUPFAM" id="SSF56112">
    <property type="entry name" value="Protein kinase-like (PK-like)"/>
    <property type="match status" value="1"/>
</dbReference>
<keyword evidence="1" id="KW-0418">Kinase</keyword>
<proteinExistence type="inferred from homology"/>
<dbReference type="EMBL" id="CP046172">
    <property type="protein sequence ID" value="QIS12321.1"/>
    <property type="molecule type" value="Genomic_DNA"/>
</dbReference>
<dbReference type="InterPro" id="IPR011009">
    <property type="entry name" value="Kinase-like_dom_sf"/>
</dbReference>
<dbReference type="PANTHER" id="PTHR12149">
    <property type="entry name" value="FRUCTOSAMINE 3 KINASE-RELATED PROTEIN"/>
    <property type="match status" value="1"/>
</dbReference>
<dbReference type="KEGG" id="nah:F5544_22295"/>
<name>A0A6G9YGH5_9NOCA</name>
<evidence type="ECO:0000313" key="3">
    <source>
        <dbReference type="Proteomes" id="UP000503540"/>
    </source>
</evidence>